<feature type="transmembrane region" description="Helical" evidence="1">
    <location>
        <begin position="92"/>
        <end position="114"/>
    </location>
</feature>
<proteinExistence type="predicted"/>
<feature type="transmembrane region" description="Helical" evidence="1">
    <location>
        <begin position="338"/>
        <end position="358"/>
    </location>
</feature>
<dbReference type="RefSeq" id="WP_089810663.1">
    <property type="nucleotide sequence ID" value="NZ_FOYT01000005.1"/>
</dbReference>
<feature type="transmembrane region" description="Helical" evidence="1">
    <location>
        <begin position="126"/>
        <end position="146"/>
    </location>
</feature>
<evidence type="ECO:0000256" key="1">
    <source>
        <dbReference type="SAM" id="Phobius"/>
    </source>
</evidence>
<keyword evidence="3" id="KW-1185">Reference proteome</keyword>
<dbReference type="AlphaFoldDB" id="A0A1I6IXH8"/>
<organism evidence="2 3">
    <name type="scientific">Halogeometricum rufum</name>
    <dbReference type="NCBI Taxonomy" id="553469"/>
    <lineage>
        <taxon>Archaea</taxon>
        <taxon>Methanobacteriati</taxon>
        <taxon>Methanobacteriota</taxon>
        <taxon>Stenosarchaea group</taxon>
        <taxon>Halobacteria</taxon>
        <taxon>Halobacteriales</taxon>
        <taxon>Haloferacaceae</taxon>
        <taxon>Halogeometricum</taxon>
    </lineage>
</organism>
<reference evidence="3" key="1">
    <citation type="submission" date="2016-10" db="EMBL/GenBank/DDBJ databases">
        <authorList>
            <person name="Varghese N."/>
            <person name="Submissions S."/>
        </authorList>
    </citation>
    <scope>NUCLEOTIDE SEQUENCE [LARGE SCALE GENOMIC DNA]</scope>
    <source>
        <strain evidence="3">CGMCC 1.7736</strain>
    </source>
</reference>
<dbReference type="OrthoDB" id="307643at2157"/>
<feature type="transmembrane region" description="Helical" evidence="1">
    <location>
        <begin position="167"/>
        <end position="186"/>
    </location>
</feature>
<feature type="transmembrane region" description="Helical" evidence="1">
    <location>
        <begin position="435"/>
        <end position="453"/>
    </location>
</feature>
<dbReference type="STRING" id="553469.SAMN04487947_3830"/>
<sequence length="461" mass="48891">MSRPLVRALRLCAVVLGAATLSRPVVAHAGSLAGSLRTVPAPFWLVLLSGGGVVGVSFLFSSFVTDTETLDAVAARRLRLGLTAVADRFRPVVRWAGVAVLAGVVWAGLTGPRIPLANLAVLTVWVGWWAGFTMSTYLVVNLWPVVNPWRTLARGVRRVVGTEPRSLPERAGAWPAVVGLVVLVWVEVVSPVASDPRALAVAVLGYTAVTVTGAVRYGPSWFERVDPVARVFRLYGLLAPIQRTDAGLTLRVPGSALVRYPDSMDGDDVAFVVALLWVTTYDGVVATVAWQATQARVAAVGVPAWLYSLVFAFVGFACFLAVYRLAARLARATADTYVTARFVAGWFAPALLPIAAGYHLAHFLGYFLGLSPALVAAASSPLSPPAAVPVLALPAWFGGVQLALVVGGHLVAVWVAHARSFDAFPGRLQPLRSQYPFVAVTVAYTVTSLWVVAQPVAQSLT</sequence>
<protein>
    <submittedName>
        <fullName evidence="2">Uncharacterized protein</fullName>
    </submittedName>
</protein>
<feature type="transmembrane region" description="Helical" evidence="1">
    <location>
        <begin position="198"/>
        <end position="217"/>
    </location>
</feature>
<evidence type="ECO:0000313" key="3">
    <source>
        <dbReference type="Proteomes" id="UP000198531"/>
    </source>
</evidence>
<feature type="transmembrane region" description="Helical" evidence="1">
    <location>
        <begin position="304"/>
        <end position="326"/>
    </location>
</feature>
<feature type="transmembrane region" description="Helical" evidence="1">
    <location>
        <begin position="269"/>
        <end position="292"/>
    </location>
</feature>
<dbReference type="Proteomes" id="UP000198531">
    <property type="component" value="Unassembled WGS sequence"/>
</dbReference>
<keyword evidence="1" id="KW-0812">Transmembrane</keyword>
<keyword evidence="1" id="KW-0472">Membrane</keyword>
<feature type="transmembrane region" description="Helical" evidence="1">
    <location>
        <begin position="395"/>
        <end position="415"/>
    </location>
</feature>
<accession>A0A1I6IXH8</accession>
<gene>
    <name evidence="2" type="ORF">SAMN04487947_3830</name>
</gene>
<feature type="transmembrane region" description="Helical" evidence="1">
    <location>
        <begin position="39"/>
        <end position="60"/>
    </location>
</feature>
<evidence type="ECO:0000313" key="2">
    <source>
        <dbReference type="EMBL" id="SFR71379.1"/>
    </source>
</evidence>
<name>A0A1I6IXH8_9EURY</name>
<keyword evidence="1" id="KW-1133">Transmembrane helix</keyword>
<dbReference type="EMBL" id="FOYT01000005">
    <property type="protein sequence ID" value="SFR71379.1"/>
    <property type="molecule type" value="Genomic_DNA"/>
</dbReference>